<comment type="caution">
    <text evidence="4">The sequence shown here is derived from an EMBL/GenBank/DDBJ whole genome shotgun (WGS) entry which is preliminary data.</text>
</comment>
<reference evidence="4 5" key="1">
    <citation type="submission" date="2023-05" db="EMBL/GenBank/DDBJ databases">
        <title>[ruminococcus] sp. nov., isolated from a pig farm feces dump.</title>
        <authorList>
            <person name="Chang Y.-H."/>
        </authorList>
    </citation>
    <scope>NUCLEOTIDE SEQUENCE [LARGE SCALE GENOMIC DNA]</scope>
    <source>
        <strain evidence="4 5">YH-rum2234</strain>
    </source>
</reference>
<evidence type="ECO:0000256" key="3">
    <source>
        <dbReference type="SAM" id="SignalP"/>
    </source>
</evidence>
<feature type="compositionally biased region" description="Acidic residues" evidence="1">
    <location>
        <begin position="459"/>
        <end position="471"/>
    </location>
</feature>
<protein>
    <recommendedName>
        <fullName evidence="6">Surface/cell-adhesion protein</fullName>
    </recommendedName>
</protein>
<dbReference type="InterPro" id="IPR008930">
    <property type="entry name" value="Terpenoid_cyclase/PrenylTrfase"/>
</dbReference>
<evidence type="ECO:0000256" key="1">
    <source>
        <dbReference type="SAM" id="MobiDB-lite"/>
    </source>
</evidence>
<feature type="region of interest" description="Disordered" evidence="1">
    <location>
        <begin position="379"/>
        <end position="405"/>
    </location>
</feature>
<dbReference type="EMBL" id="JASGBQ010000002">
    <property type="protein sequence ID" value="MDI9241281.1"/>
    <property type="molecule type" value="Genomic_DNA"/>
</dbReference>
<proteinExistence type="predicted"/>
<evidence type="ECO:0000313" key="5">
    <source>
        <dbReference type="Proteomes" id="UP001300383"/>
    </source>
</evidence>
<evidence type="ECO:0000256" key="2">
    <source>
        <dbReference type="SAM" id="Phobius"/>
    </source>
</evidence>
<evidence type="ECO:0008006" key="6">
    <source>
        <dbReference type="Google" id="ProtNLM"/>
    </source>
</evidence>
<feature type="compositionally biased region" description="Low complexity" evidence="1">
    <location>
        <begin position="448"/>
        <end position="458"/>
    </location>
</feature>
<keyword evidence="2" id="KW-0812">Transmembrane</keyword>
<feature type="region of interest" description="Disordered" evidence="1">
    <location>
        <begin position="439"/>
        <end position="471"/>
    </location>
</feature>
<feature type="chain" id="PRO_5042973625" description="Surface/cell-adhesion protein" evidence="3">
    <location>
        <begin position="34"/>
        <end position="471"/>
    </location>
</feature>
<keyword evidence="3" id="KW-0732">Signal</keyword>
<keyword evidence="5" id="KW-1185">Reference proteome</keyword>
<keyword evidence="2" id="KW-1133">Transmembrane helix</keyword>
<name>A0AAP4BB44_9FIRM</name>
<feature type="signal peptide" evidence="3">
    <location>
        <begin position="1"/>
        <end position="33"/>
    </location>
</feature>
<dbReference type="SUPFAM" id="SSF48239">
    <property type="entry name" value="Terpenoid cyclases/Protein prenyltransferases"/>
    <property type="match status" value="1"/>
</dbReference>
<organism evidence="4 5">
    <name type="scientific">Fusibacillus kribbianus</name>
    <dbReference type="NCBI Taxonomy" id="3044208"/>
    <lineage>
        <taxon>Bacteria</taxon>
        <taxon>Bacillati</taxon>
        <taxon>Bacillota</taxon>
        <taxon>Clostridia</taxon>
        <taxon>Lachnospirales</taxon>
        <taxon>Lachnospiraceae</taxon>
        <taxon>Fusibacillus</taxon>
    </lineage>
</organism>
<sequence>MRGYRTGTGKKKFRVLLLLVLMLTLCVSSAVPAAAESLSSEQPRQLQADILEWKRAAEGNDQILSGALLDGAGGASSDWIAFNISRIGIEDNQAAYLSRLRDAVEKIYQNMEDSLKRYRVSDMHRIAMTVKACGGDPTNFGTDPEGNPINLIQDTVWNSLWGDPGSQGINGYIWALLTVDSMQYEEPEGAEWTREALVTAILSRQLADGGFGLIKTDPSDVDLTSMSLTALAPYGNSDKAYTYESIVTGEQVTATVDEVAEKAFACLTALQADDGTMLTYQERTSESTAWAMMALASWGRDPEEDQLFIKNGKTLLDGIEAFRLEDGGIVHSLDGQEEETVGNNMAGYQAVYGLEAVCRLREDKGRVFDLTDASTVSEEEIEAAKASLPELTEEDEKTGEEVQEDTGRRMVYMTAVIAAAVVLVVAIFLILVLKDRTKKKNLSDKDGSSTSGSSSDGSGDSDWDDDEDDEW</sequence>
<dbReference type="Gene3D" id="1.50.10.20">
    <property type="match status" value="1"/>
</dbReference>
<dbReference type="Proteomes" id="UP001300383">
    <property type="component" value="Unassembled WGS sequence"/>
</dbReference>
<dbReference type="AlphaFoldDB" id="A0AAP4BB44"/>
<gene>
    <name evidence="4" type="ORF">QJ036_02150</name>
</gene>
<dbReference type="RefSeq" id="WP_283229792.1">
    <property type="nucleotide sequence ID" value="NZ_JASGBQ010000002.1"/>
</dbReference>
<feature type="transmembrane region" description="Helical" evidence="2">
    <location>
        <begin position="410"/>
        <end position="433"/>
    </location>
</feature>
<accession>A0AAP4BB44</accession>
<keyword evidence="2" id="KW-0472">Membrane</keyword>
<evidence type="ECO:0000313" key="4">
    <source>
        <dbReference type="EMBL" id="MDI9241281.1"/>
    </source>
</evidence>
<feature type="compositionally biased region" description="Acidic residues" evidence="1">
    <location>
        <begin position="391"/>
        <end position="404"/>
    </location>
</feature>